<dbReference type="SUPFAM" id="SSF48113">
    <property type="entry name" value="Heme-dependent peroxidases"/>
    <property type="match status" value="1"/>
</dbReference>
<keyword evidence="2" id="KW-0408">Iron</keyword>
<keyword evidence="3" id="KW-1185">Reference proteome</keyword>
<evidence type="ECO:0000313" key="3">
    <source>
        <dbReference type="Proteomes" id="UP000887565"/>
    </source>
</evidence>
<dbReference type="Pfam" id="PF03098">
    <property type="entry name" value="An_peroxidase"/>
    <property type="match status" value="1"/>
</dbReference>
<evidence type="ECO:0000313" key="4">
    <source>
        <dbReference type="WBParaSite" id="nRc.2.0.1.t01446-RA"/>
    </source>
</evidence>
<keyword evidence="1" id="KW-0560">Oxidoreductase</keyword>
<proteinExistence type="predicted"/>
<dbReference type="InterPro" id="IPR019791">
    <property type="entry name" value="Haem_peroxidase_animal"/>
</dbReference>
<sequence>MLHLSQGCSDPTEICAQNFLDPGSRKIWSAGEISSQNRNGGCSLTQSAMSRSDCTTRSSNSACYNVLYRTMDGTCNNIDRPTLGAAATPFLRVKQSLFEDGDSLPMGTNPNERPSARDASRLLLSANISLNDNRFNALLMQFGQFIVHDISKFSFLPFDSCSAGCQSATHKCSPILTNANDAKFGRCAQPPCCLLLVRSSPVCGSRPRLELNEQSSFLDGSQIYGNSLTDNDRLRDGAFMRTTEFDGKSYLPFNSGSCSSGSQCPANFDAGDNRITIFAGLVCFHTLFLREHNRIAKILTDTNRHWSRDRVFQESRKIVGAELQAIVYKEWLPKILGSRFDSLIGQYRGYNPSTDPSMADHFTFAAMRFGHGMIHDSFL</sequence>
<dbReference type="OMA" id="ANDAKFG"/>
<dbReference type="Gene3D" id="1.10.640.10">
    <property type="entry name" value="Haem peroxidase domain superfamily, animal type"/>
    <property type="match status" value="1"/>
</dbReference>
<dbReference type="InterPro" id="IPR037120">
    <property type="entry name" value="Haem_peroxidase_sf_animal"/>
</dbReference>
<dbReference type="WBParaSite" id="nRc.2.0.1.t01446-RA">
    <property type="protein sequence ID" value="nRc.2.0.1.t01446-RA"/>
    <property type="gene ID" value="nRc.2.0.1.g01446"/>
</dbReference>
<dbReference type="PANTHER" id="PTHR11475:SF61">
    <property type="entry name" value="PEROXIDASE MLT-7"/>
    <property type="match status" value="1"/>
</dbReference>
<protein>
    <submittedName>
        <fullName evidence="4">Peroxidase</fullName>
    </submittedName>
</protein>
<dbReference type="GO" id="GO:0046872">
    <property type="term" value="F:metal ion binding"/>
    <property type="evidence" value="ECO:0007669"/>
    <property type="project" value="UniProtKB-KW"/>
</dbReference>
<dbReference type="PANTHER" id="PTHR11475">
    <property type="entry name" value="OXIDASE/PEROXIDASE"/>
    <property type="match status" value="1"/>
</dbReference>
<dbReference type="Proteomes" id="UP000887565">
    <property type="component" value="Unplaced"/>
</dbReference>
<evidence type="ECO:0000256" key="1">
    <source>
        <dbReference type="ARBA" id="ARBA00022559"/>
    </source>
</evidence>
<evidence type="ECO:0000256" key="2">
    <source>
        <dbReference type="PIRSR" id="PIRSR619791-2"/>
    </source>
</evidence>
<keyword evidence="2" id="KW-0479">Metal-binding</keyword>
<dbReference type="PROSITE" id="PS50292">
    <property type="entry name" value="PEROXIDASE_3"/>
    <property type="match status" value="1"/>
</dbReference>
<reference evidence="4" key="1">
    <citation type="submission" date="2022-11" db="UniProtKB">
        <authorList>
            <consortium name="WormBaseParasite"/>
        </authorList>
    </citation>
    <scope>IDENTIFICATION</scope>
</reference>
<dbReference type="GO" id="GO:0006979">
    <property type="term" value="P:response to oxidative stress"/>
    <property type="evidence" value="ECO:0007669"/>
    <property type="project" value="InterPro"/>
</dbReference>
<organism evidence="3 4">
    <name type="scientific">Romanomermis culicivorax</name>
    <name type="common">Nematode worm</name>
    <dbReference type="NCBI Taxonomy" id="13658"/>
    <lineage>
        <taxon>Eukaryota</taxon>
        <taxon>Metazoa</taxon>
        <taxon>Ecdysozoa</taxon>
        <taxon>Nematoda</taxon>
        <taxon>Enoplea</taxon>
        <taxon>Dorylaimia</taxon>
        <taxon>Mermithida</taxon>
        <taxon>Mermithoidea</taxon>
        <taxon>Mermithidae</taxon>
        <taxon>Romanomermis</taxon>
    </lineage>
</organism>
<keyword evidence="2" id="KW-0349">Heme</keyword>
<dbReference type="GO" id="GO:0005615">
    <property type="term" value="C:extracellular space"/>
    <property type="evidence" value="ECO:0007669"/>
    <property type="project" value="TreeGrafter"/>
</dbReference>
<dbReference type="AlphaFoldDB" id="A0A915HJE6"/>
<keyword evidence="1" id="KW-0575">Peroxidase</keyword>
<dbReference type="PRINTS" id="PR00457">
    <property type="entry name" value="ANPEROXIDASE"/>
</dbReference>
<feature type="binding site" description="axial binding residue" evidence="2">
    <location>
        <position position="371"/>
    </location>
    <ligand>
        <name>heme b</name>
        <dbReference type="ChEBI" id="CHEBI:60344"/>
    </ligand>
    <ligandPart>
        <name>Fe</name>
        <dbReference type="ChEBI" id="CHEBI:18248"/>
    </ligandPart>
</feature>
<dbReference type="GO" id="GO:0020037">
    <property type="term" value="F:heme binding"/>
    <property type="evidence" value="ECO:0007669"/>
    <property type="project" value="InterPro"/>
</dbReference>
<dbReference type="GO" id="GO:0004601">
    <property type="term" value="F:peroxidase activity"/>
    <property type="evidence" value="ECO:0007669"/>
    <property type="project" value="UniProtKB-KW"/>
</dbReference>
<dbReference type="InterPro" id="IPR010255">
    <property type="entry name" value="Haem_peroxidase_sf"/>
</dbReference>
<accession>A0A915HJE6</accession>
<name>A0A915HJE6_ROMCU</name>